<dbReference type="KEGG" id="mfy:HH212_06560"/>
<dbReference type="GO" id="GO:0003677">
    <property type="term" value="F:DNA binding"/>
    <property type="evidence" value="ECO:0007669"/>
    <property type="project" value="InterPro"/>
</dbReference>
<accession>A0A7Z2VUK0</accession>
<evidence type="ECO:0000313" key="2">
    <source>
        <dbReference type="EMBL" id="QJD99730.1"/>
    </source>
</evidence>
<protein>
    <submittedName>
        <fullName evidence="2">Helix-turn-helix domain-containing protein</fullName>
    </submittedName>
</protein>
<dbReference type="Proteomes" id="UP000502415">
    <property type="component" value="Chromosome"/>
</dbReference>
<gene>
    <name evidence="2" type="ORF">HH212_06560</name>
</gene>
<reference evidence="2 3" key="1">
    <citation type="submission" date="2020-04" db="EMBL/GenBank/DDBJ databases">
        <title>Genome sequencing of novel species.</title>
        <authorList>
            <person name="Heo J."/>
            <person name="Kim S.-J."/>
            <person name="Kim J.-S."/>
            <person name="Hong S.-B."/>
            <person name="Kwon S.-W."/>
        </authorList>
    </citation>
    <scope>NUCLEOTIDE SEQUENCE [LARGE SCALE GENOMIC DNA]</scope>
    <source>
        <strain evidence="2 3">GN2-R2</strain>
    </source>
</reference>
<dbReference type="Pfam" id="PF01381">
    <property type="entry name" value="HTH_3"/>
    <property type="match status" value="1"/>
</dbReference>
<dbReference type="SUPFAM" id="SSF47413">
    <property type="entry name" value="lambda repressor-like DNA-binding domains"/>
    <property type="match status" value="1"/>
</dbReference>
<dbReference type="AlphaFoldDB" id="A0A7Z2VUK0"/>
<organism evidence="2 3">
    <name type="scientific">Massilia forsythiae</name>
    <dbReference type="NCBI Taxonomy" id="2728020"/>
    <lineage>
        <taxon>Bacteria</taxon>
        <taxon>Pseudomonadati</taxon>
        <taxon>Pseudomonadota</taxon>
        <taxon>Betaproteobacteria</taxon>
        <taxon>Burkholderiales</taxon>
        <taxon>Oxalobacteraceae</taxon>
        <taxon>Telluria group</taxon>
        <taxon>Massilia</taxon>
    </lineage>
</organism>
<name>A0A7Z2VUK0_9BURK</name>
<keyword evidence="3" id="KW-1185">Reference proteome</keyword>
<dbReference type="RefSeq" id="WP_169434681.1">
    <property type="nucleotide sequence ID" value="NZ_CP051685.1"/>
</dbReference>
<dbReference type="PROSITE" id="PS50943">
    <property type="entry name" value="HTH_CROC1"/>
    <property type="match status" value="1"/>
</dbReference>
<sequence>MPKKLTNTQTWPTLVLERLIIWGRCIRTQRLRQRITVADLSARLGVSRATLLRLEKGDPGAGAGAYVTAFLALGIADRAVPVLPVELWQGEVGHRVKLTRQEKGDEDEYF</sequence>
<evidence type="ECO:0000313" key="3">
    <source>
        <dbReference type="Proteomes" id="UP000502415"/>
    </source>
</evidence>
<dbReference type="Gene3D" id="1.10.260.40">
    <property type="entry name" value="lambda repressor-like DNA-binding domains"/>
    <property type="match status" value="1"/>
</dbReference>
<feature type="domain" description="HTH cro/C1-type" evidence="1">
    <location>
        <begin position="26"/>
        <end position="57"/>
    </location>
</feature>
<dbReference type="InterPro" id="IPR010982">
    <property type="entry name" value="Lambda_DNA-bd_dom_sf"/>
</dbReference>
<proteinExistence type="predicted"/>
<dbReference type="InterPro" id="IPR001387">
    <property type="entry name" value="Cro/C1-type_HTH"/>
</dbReference>
<evidence type="ECO:0000259" key="1">
    <source>
        <dbReference type="PROSITE" id="PS50943"/>
    </source>
</evidence>
<dbReference type="CDD" id="cd00093">
    <property type="entry name" value="HTH_XRE"/>
    <property type="match status" value="1"/>
</dbReference>
<dbReference type="EMBL" id="CP051685">
    <property type="protein sequence ID" value="QJD99730.1"/>
    <property type="molecule type" value="Genomic_DNA"/>
</dbReference>